<feature type="transmembrane region" description="Helical" evidence="10">
    <location>
        <begin position="21"/>
        <end position="44"/>
    </location>
</feature>
<reference evidence="13" key="1">
    <citation type="submission" date="2017-01" db="EMBL/GenBank/DDBJ databases">
        <authorList>
            <person name="Varghese N."/>
            <person name="Submissions S."/>
        </authorList>
    </citation>
    <scope>NUCLEOTIDE SEQUENCE [LARGE SCALE GENOMIC DNA]</scope>
    <source>
        <strain evidence="13">DM9</strain>
    </source>
</reference>
<evidence type="ECO:0000256" key="3">
    <source>
        <dbReference type="ARBA" id="ARBA00022670"/>
    </source>
</evidence>
<dbReference type="EC" id="2.4.99.28" evidence="7"/>
<name>A0A1N6WJE3_9BACT</name>
<organism evidence="12 13">
    <name type="scientific">Pontibacter lucknowensis</name>
    <dbReference type="NCBI Taxonomy" id="1077936"/>
    <lineage>
        <taxon>Bacteria</taxon>
        <taxon>Pseudomonadati</taxon>
        <taxon>Bacteroidota</taxon>
        <taxon>Cytophagia</taxon>
        <taxon>Cytophagales</taxon>
        <taxon>Hymenobacteraceae</taxon>
        <taxon>Pontibacter</taxon>
    </lineage>
</organism>
<keyword evidence="10" id="KW-0812">Transmembrane</keyword>
<dbReference type="EMBL" id="FTNM01000002">
    <property type="protein sequence ID" value="SIQ90120.1"/>
    <property type="molecule type" value="Genomic_DNA"/>
</dbReference>
<dbReference type="STRING" id="1077936.SAMN05421545_1577"/>
<dbReference type="Pfam" id="PF00912">
    <property type="entry name" value="Transgly"/>
    <property type="match status" value="1"/>
</dbReference>
<dbReference type="GO" id="GO:0009252">
    <property type="term" value="P:peptidoglycan biosynthetic process"/>
    <property type="evidence" value="ECO:0007669"/>
    <property type="project" value="TreeGrafter"/>
</dbReference>
<dbReference type="SUPFAM" id="SSF56601">
    <property type="entry name" value="beta-lactamase/transpeptidase-like"/>
    <property type="match status" value="2"/>
</dbReference>
<dbReference type="AlphaFoldDB" id="A0A1N6WJE3"/>
<comment type="catalytic activity">
    <reaction evidence="8">
        <text>[GlcNAc-(1-&gt;4)-Mur2Ac(oyl-L-Ala-gamma-D-Glu-L-Lys-D-Ala-D-Ala)](n)-di-trans,octa-cis-undecaprenyl diphosphate + beta-D-GlcNAc-(1-&gt;4)-Mur2Ac(oyl-L-Ala-gamma-D-Glu-L-Lys-D-Ala-D-Ala)-di-trans,octa-cis-undecaprenyl diphosphate = [GlcNAc-(1-&gt;4)-Mur2Ac(oyl-L-Ala-gamma-D-Glu-L-Lys-D-Ala-D-Ala)](n+1)-di-trans,octa-cis-undecaprenyl diphosphate + di-trans,octa-cis-undecaprenyl diphosphate + H(+)</text>
        <dbReference type="Rhea" id="RHEA:23708"/>
        <dbReference type="Rhea" id="RHEA-COMP:9602"/>
        <dbReference type="Rhea" id="RHEA-COMP:9603"/>
        <dbReference type="ChEBI" id="CHEBI:15378"/>
        <dbReference type="ChEBI" id="CHEBI:58405"/>
        <dbReference type="ChEBI" id="CHEBI:60033"/>
        <dbReference type="ChEBI" id="CHEBI:78435"/>
        <dbReference type="EC" id="2.4.99.28"/>
    </reaction>
</comment>
<dbReference type="InterPro" id="IPR023346">
    <property type="entry name" value="Lysozyme-like_dom_sf"/>
</dbReference>
<evidence type="ECO:0000256" key="10">
    <source>
        <dbReference type="SAM" id="Phobius"/>
    </source>
</evidence>
<keyword evidence="10" id="KW-1133">Transmembrane helix</keyword>
<evidence type="ECO:0000256" key="9">
    <source>
        <dbReference type="SAM" id="MobiDB-lite"/>
    </source>
</evidence>
<evidence type="ECO:0000256" key="2">
    <source>
        <dbReference type="ARBA" id="ARBA00022645"/>
    </source>
</evidence>
<evidence type="ECO:0000256" key="4">
    <source>
        <dbReference type="ARBA" id="ARBA00022676"/>
    </source>
</evidence>
<evidence type="ECO:0000256" key="1">
    <source>
        <dbReference type="ARBA" id="ARBA00004752"/>
    </source>
</evidence>
<evidence type="ECO:0000256" key="6">
    <source>
        <dbReference type="ARBA" id="ARBA00023268"/>
    </source>
</evidence>
<proteinExistence type="predicted"/>
<keyword evidence="4" id="KW-0328">Glycosyltransferase</keyword>
<evidence type="ECO:0000259" key="11">
    <source>
        <dbReference type="Pfam" id="PF00912"/>
    </source>
</evidence>
<dbReference type="Proteomes" id="UP000185924">
    <property type="component" value="Unassembled WGS sequence"/>
</dbReference>
<comment type="pathway">
    <text evidence="1">Cell wall biogenesis; peptidoglycan biosynthesis.</text>
</comment>
<evidence type="ECO:0000256" key="8">
    <source>
        <dbReference type="ARBA" id="ARBA00049902"/>
    </source>
</evidence>
<keyword evidence="10" id="KW-0472">Membrane</keyword>
<dbReference type="Gene3D" id="1.10.3810.10">
    <property type="entry name" value="Biosynthetic peptidoglycan transglycosylase-like"/>
    <property type="match status" value="1"/>
</dbReference>
<dbReference type="SUPFAM" id="SSF53955">
    <property type="entry name" value="Lysozyme-like"/>
    <property type="match status" value="1"/>
</dbReference>
<dbReference type="GO" id="GO:0006508">
    <property type="term" value="P:proteolysis"/>
    <property type="evidence" value="ECO:0007669"/>
    <property type="project" value="UniProtKB-KW"/>
</dbReference>
<keyword evidence="3" id="KW-0378">Hydrolase</keyword>
<dbReference type="InterPro" id="IPR050396">
    <property type="entry name" value="Glycosyltr_51/Transpeptidase"/>
</dbReference>
<dbReference type="GO" id="GO:0004180">
    <property type="term" value="F:carboxypeptidase activity"/>
    <property type="evidence" value="ECO:0007669"/>
    <property type="project" value="UniProtKB-KW"/>
</dbReference>
<keyword evidence="13" id="KW-1185">Reference proteome</keyword>
<keyword evidence="6" id="KW-0511">Multifunctional enzyme</keyword>
<dbReference type="GO" id="GO:0030288">
    <property type="term" value="C:outer membrane-bounded periplasmic space"/>
    <property type="evidence" value="ECO:0007669"/>
    <property type="project" value="TreeGrafter"/>
</dbReference>
<sequence>MVVSNYRPTHTASRENKKRGTILKWMLFGTTLIIIGVVVAAVLYETRTSRLQSRELARYAATLTYQVEPGRSDAIVYPKPGPFDKRLGYAHLPQLLDRAEERGMEVVQQARFSDALMQYTSRGYFAPYAEKTQAGLRIVDFQGRPVYDFKYPRRLYASYEAIPSLITSSLLFIENRELLNPEKPYMNPAVDWLRFTKAGLHLAASRVGLEYQTMGASTLATQLEKFRHSPAGITVSPRAKLRQMVSASVRAYQSGPETLPAREALVLSYLNNLPLYGAPGYGEVHGLGDGLWVWFGSDPEKVNRLLSLPSAAGDSLQAQGQALRQVLSLFIAQRRPAYYLNEGGRQALNELTSSYLRLLADNGHISTQLRDAGLSQDVAFRDFSAEPITVPTETNKGSLMVRTHLAGMLGKTLYDLDRMDVGATTTLEHALQGEVSTYLQRLSEPAYARSVGLYGERLLSPKQAAEIRYSFTLYERSPQGNLVRVQTDNTDQPLDLNEGSKLELGSTAKLRMLVTYLDMIEALHTRYAGESAGELRRALAASQDNLSRWVLRYLLQAKDKSLAATLDAAMERRYSASPHERFFTGGGMHTFHNFSDTDNGRNPTVREAFLKSINLPFVRLTRDVVRHSIQQQTGGSGSLLGNDADPRRREYLTRFANREGETYLLRYWHKYKGKTEEERFETLLNGMRLNSVRLATVHRFFYPDTDSISFTRMMRERLPWEKKLKNKRIMELYHQFGPEAFDLNDQGYISRVHPLELWLLQYLQQHPEANWPEVAEASMDTRQEVYKWLFRSRHKSARDSRIRTMLELDAFADLQQRWQKLGYPFQQLVPSLATALGSSGDRPEALAELMGIILNDGVRHRTRRIEELHFARQTPYETGLKWQEGEGEQVLAPEVAALVRETLLDVVDTGTARRLQGGIPGTDGNKLQLGGKTGTGDNRVVTMSKRGQRLSSRSVNRTATFVFFIGDNHFGTLTAFVPGREAAGFHFTSSLPVQVLRGMAPILAPYLEQSNSIEQPTPPDSVFLSTNIPEIQYTVH</sequence>
<dbReference type="InterPro" id="IPR012338">
    <property type="entry name" value="Beta-lactam/transpept-like"/>
</dbReference>
<evidence type="ECO:0000313" key="13">
    <source>
        <dbReference type="Proteomes" id="UP000185924"/>
    </source>
</evidence>
<dbReference type="PANTHER" id="PTHR32282">
    <property type="entry name" value="BINDING PROTEIN TRANSPEPTIDASE, PUTATIVE-RELATED"/>
    <property type="match status" value="1"/>
</dbReference>
<dbReference type="Gene3D" id="3.40.710.10">
    <property type="entry name" value="DD-peptidase/beta-lactamase superfamily"/>
    <property type="match status" value="1"/>
</dbReference>
<keyword evidence="2 12" id="KW-0121">Carboxypeptidase</keyword>
<gene>
    <name evidence="12" type="ORF">SAMN05421545_1577</name>
</gene>
<evidence type="ECO:0000256" key="5">
    <source>
        <dbReference type="ARBA" id="ARBA00022679"/>
    </source>
</evidence>
<dbReference type="GO" id="GO:0008955">
    <property type="term" value="F:peptidoglycan glycosyltransferase activity"/>
    <property type="evidence" value="ECO:0007669"/>
    <property type="project" value="UniProtKB-EC"/>
</dbReference>
<feature type="region of interest" description="Disordered" evidence="9">
    <location>
        <begin position="915"/>
        <end position="938"/>
    </location>
</feature>
<accession>A0A1N6WJE3</accession>
<dbReference type="InterPro" id="IPR001264">
    <property type="entry name" value="Glyco_trans_51"/>
</dbReference>
<feature type="domain" description="Glycosyl transferase family 51" evidence="11">
    <location>
        <begin position="144"/>
        <end position="303"/>
    </location>
</feature>
<dbReference type="InterPro" id="IPR036950">
    <property type="entry name" value="PBP_transglycosylase"/>
</dbReference>
<protein>
    <recommendedName>
        <fullName evidence="7">peptidoglycan glycosyltransferase</fullName>
        <ecNumber evidence="7">2.4.99.28</ecNumber>
    </recommendedName>
</protein>
<keyword evidence="3" id="KW-0645">Protease</keyword>
<dbReference type="PANTHER" id="PTHR32282:SF24">
    <property type="entry name" value="GLYCOSYL TRANSFERASE FAMILY 51 DOMAIN-CONTAINING PROTEIN"/>
    <property type="match status" value="1"/>
</dbReference>
<evidence type="ECO:0000256" key="7">
    <source>
        <dbReference type="ARBA" id="ARBA00044770"/>
    </source>
</evidence>
<keyword evidence="5" id="KW-0808">Transferase</keyword>
<evidence type="ECO:0000313" key="12">
    <source>
        <dbReference type="EMBL" id="SIQ90120.1"/>
    </source>
</evidence>
<dbReference type="RefSeq" id="WP_200805469.1">
    <property type="nucleotide sequence ID" value="NZ_FTNM01000002.1"/>
</dbReference>